<reference evidence="1" key="1">
    <citation type="journal article" date="2014" name="Front. Microbiol.">
        <title>High frequency of phylogenetically diverse reductive dehalogenase-homologous genes in deep subseafloor sedimentary metagenomes.</title>
        <authorList>
            <person name="Kawai M."/>
            <person name="Futagami T."/>
            <person name="Toyoda A."/>
            <person name="Takaki Y."/>
            <person name="Nishi S."/>
            <person name="Hori S."/>
            <person name="Arai W."/>
            <person name="Tsubouchi T."/>
            <person name="Morono Y."/>
            <person name="Uchiyama I."/>
            <person name="Ito T."/>
            <person name="Fujiyama A."/>
            <person name="Inagaki F."/>
            <person name="Takami H."/>
        </authorList>
    </citation>
    <scope>NUCLEOTIDE SEQUENCE</scope>
    <source>
        <strain evidence="1">Expedition CK06-06</strain>
    </source>
</reference>
<evidence type="ECO:0000313" key="1">
    <source>
        <dbReference type="EMBL" id="GAI41938.1"/>
    </source>
</evidence>
<name>X1NEA4_9ZZZZ</name>
<feature type="non-terminal residue" evidence="1">
    <location>
        <position position="44"/>
    </location>
</feature>
<protein>
    <submittedName>
        <fullName evidence="1">Uncharacterized protein</fullName>
    </submittedName>
</protein>
<accession>X1NEA4</accession>
<organism evidence="1">
    <name type="scientific">marine sediment metagenome</name>
    <dbReference type="NCBI Taxonomy" id="412755"/>
    <lineage>
        <taxon>unclassified sequences</taxon>
        <taxon>metagenomes</taxon>
        <taxon>ecological metagenomes</taxon>
    </lineage>
</organism>
<sequence>MARNFAVKKVRKQMYPGTHNFMDEVDGASGTDIEFIDTDDSTAT</sequence>
<dbReference type="EMBL" id="BARV01029168">
    <property type="protein sequence ID" value="GAI41938.1"/>
    <property type="molecule type" value="Genomic_DNA"/>
</dbReference>
<dbReference type="AlphaFoldDB" id="X1NEA4"/>
<proteinExistence type="predicted"/>
<comment type="caution">
    <text evidence="1">The sequence shown here is derived from an EMBL/GenBank/DDBJ whole genome shotgun (WGS) entry which is preliminary data.</text>
</comment>
<gene>
    <name evidence="1" type="ORF">S06H3_46567</name>
</gene>